<protein>
    <submittedName>
        <fullName evidence="4">Ankyrin repeat-containing protein</fullName>
    </submittedName>
</protein>
<evidence type="ECO:0000313" key="4">
    <source>
        <dbReference type="EMBL" id="KAJ3440196.1"/>
    </source>
</evidence>
<dbReference type="Proteomes" id="UP001146793">
    <property type="component" value="Unassembled WGS sequence"/>
</dbReference>
<accession>A0AAV7ZGI3</accession>
<evidence type="ECO:0000256" key="2">
    <source>
        <dbReference type="ARBA" id="ARBA00023043"/>
    </source>
</evidence>
<gene>
    <name evidence="4" type="ORF">M0812_16249</name>
</gene>
<dbReference type="AlphaFoldDB" id="A0AAV7ZGI3"/>
<comment type="caution">
    <text evidence="4">The sequence shown here is derived from an EMBL/GenBank/DDBJ whole genome shotgun (WGS) entry which is preliminary data.</text>
</comment>
<feature type="repeat" description="ANK" evidence="3">
    <location>
        <begin position="556"/>
        <end position="590"/>
    </location>
</feature>
<evidence type="ECO:0000256" key="1">
    <source>
        <dbReference type="ARBA" id="ARBA00022737"/>
    </source>
</evidence>
<keyword evidence="1" id="KW-0677">Repeat</keyword>
<dbReference type="InterPro" id="IPR036770">
    <property type="entry name" value="Ankyrin_rpt-contain_sf"/>
</dbReference>
<dbReference type="EMBL" id="JANTQA010000032">
    <property type="protein sequence ID" value="KAJ3440196.1"/>
    <property type="molecule type" value="Genomic_DNA"/>
</dbReference>
<dbReference type="SUPFAM" id="SSF48403">
    <property type="entry name" value="Ankyrin repeat"/>
    <property type="match status" value="3"/>
</dbReference>
<keyword evidence="2 3" id="KW-0040">ANK repeat</keyword>
<organism evidence="4 5">
    <name type="scientific">Anaeramoeba flamelloides</name>
    <dbReference type="NCBI Taxonomy" id="1746091"/>
    <lineage>
        <taxon>Eukaryota</taxon>
        <taxon>Metamonada</taxon>
        <taxon>Anaeramoebidae</taxon>
        <taxon>Anaeramoeba</taxon>
    </lineage>
</organism>
<dbReference type="PANTHER" id="PTHR24198">
    <property type="entry name" value="ANKYRIN REPEAT AND PROTEIN KINASE DOMAIN-CONTAINING PROTEIN"/>
    <property type="match status" value="1"/>
</dbReference>
<dbReference type="PANTHER" id="PTHR24198:SF165">
    <property type="entry name" value="ANKYRIN REPEAT-CONTAINING PROTEIN-RELATED"/>
    <property type="match status" value="1"/>
</dbReference>
<evidence type="ECO:0000313" key="5">
    <source>
        <dbReference type="Proteomes" id="UP001146793"/>
    </source>
</evidence>
<dbReference type="Gene3D" id="1.25.40.20">
    <property type="entry name" value="Ankyrin repeat-containing domain"/>
    <property type="match status" value="4"/>
</dbReference>
<dbReference type="SMART" id="SM00248">
    <property type="entry name" value="ANK"/>
    <property type="match status" value="13"/>
</dbReference>
<name>A0AAV7ZGI3_9EUKA</name>
<dbReference type="InterPro" id="IPR002110">
    <property type="entry name" value="Ankyrin_rpt"/>
</dbReference>
<evidence type="ECO:0000256" key="3">
    <source>
        <dbReference type="PROSITE-ProRule" id="PRU00023"/>
    </source>
</evidence>
<feature type="repeat" description="ANK" evidence="3">
    <location>
        <begin position="701"/>
        <end position="737"/>
    </location>
</feature>
<dbReference type="Pfam" id="PF12796">
    <property type="entry name" value="Ank_2"/>
    <property type="match status" value="1"/>
</dbReference>
<dbReference type="PROSITE" id="PS50088">
    <property type="entry name" value="ANK_REPEAT"/>
    <property type="match status" value="2"/>
</dbReference>
<dbReference type="Pfam" id="PF00023">
    <property type="entry name" value="Ank"/>
    <property type="match status" value="1"/>
</dbReference>
<proteinExistence type="predicted"/>
<reference evidence="4" key="1">
    <citation type="submission" date="2022-08" db="EMBL/GenBank/DDBJ databases">
        <title>Novel sulphate-reducing endosymbionts in the free-living metamonad Anaeramoeba.</title>
        <authorList>
            <person name="Jerlstrom-Hultqvist J."/>
            <person name="Cepicka I."/>
            <person name="Gallot-Lavallee L."/>
            <person name="Salas-Leiva D."/>
            <person name="Curtis B.A."/>
            <person name="Zahonova K."/>
            <person name="Pipaliya S."/>
            <person name="Dacks J."/>
            <person name="Roger A.J."/>
        </authorList>
    </citation>
    <scope>NUCLEOTIDE SEQUENCE</scope>
    <source>
        <strain evidence="4">Busselton2</strain>
    </source>
</reference>
<sequence>MEGFAIKRRRTRSTSSNSIYFQQSLLKNLTVGSLSKLRKLITKKNYHQTDKKGRNVLQILLSKRSVKTKNYDYLLELGCDLSHQDAKGDTIFHLLLQEKNPRYGLINYFLDSKNEKDLDLLNDEGIPAVFLLFRKTGKSGFNYELFGKMLSKMKRISATDQSNKGQNIYHLLIGLNLKEQHYDLIDQCYRKGAEVNGTDSSGRNALVSLCLQDKPNFTLIKKFVKYRSVLNTICAQTVTALNSLCQKENVDLEIVEYLLKKGANADFPRNKTGKDGPAHIACESANEINFELLKLLRQYGCNFEKEGLQGLDVLQLCCERENPNYEILEWLIKEVKVDIHSERSKDSRTALHILSSKHNIPLKFLRLVLENDPDPNRLGPDNSSAIHFLAASNPQDLEYFQLLIDYKVDVKAQDLDGWGLLHYLVDNEINLQFLKFFLDKGLPLNQKNAKDETPLHILCQNYSSTVEHFKYFFEYGADAKLKNINNQTTLHLVCQSTQDLETIQLLVKMGCAIDDLDNFQYTPLSYLCEHNPMYNLETCKYLIGDGADVNKVNQDNGETCLSLACSSEDTNMPLLNLLLEKGSNLRLASNKRQITKLAQYKLLISHNFNAFDLLLKYNYQINDSIASYTVNTILALMAPTNDYEVIKHLLEKNADPNSHHPVITSSWAAGFVQKPSKYPSYEVLKLFIKYNANVNQAIIHTGKTPLMKYCSSHLQKDGIEKIKLLIENGADVNQQTTNKQTALMCLTKRIETLIRWRFIDY</sequence>